<dbReference type="RefSeq" id="WP_289455802.1">
    <property type="nucleotide sequence ID" value="NZ_JAUCGQ010000002.1"/>
</dbReference>
<sequence>MVMMDAEFFAFEDLTWQTVPPPVRHPVPAAYVPDLEVGDEVTIGVPRRYFIDGQVLLRPERRLVEFPGDGELHESVAVCAPIHYWTWRVSQDRNPVMQWWPADYAWVYRDALPPEGTSVESEEASSNVEASSWLERVRLDADSPPVLRPVTARDAGALTGRALRSRNAAGEWFWFVGASEPLDVGGDICVRVVPQPHWWLHQVGYYPELQGKVRSLPLHRLFAYA</sequence>
<proteinExistence type="predicted"/>
<accession>A0ABT7SI29</accession>
<dbReference type="EMBL" id="JAUCGQ010000002">
    <property type="protein sequence ID" value="MDM7855796.1"/>
    <property type="molecule type" value="Genomic_DNA"/>
</dbReference>
<keyword evidence="2" id="KW-1185">Reference proteome</keyword>
<reference evidence="1 2" key="1">
    <citation type="submission" date="2023-06" db="EMBL/GenBank/DDBJ databases">
        <title>Cellulomonas sp. MW4 Whole genome sequence.</title>
        <authorList>
            <person name="Park S."/>
        </authorList>
    </citation>
    <scope>NUCLEOTIDE SEQUENCE [LARGE SCALE GENOMIC DNA]</scope>
    <source>
        <strain evidence="1 2">MW4</strain>
    </source>
</reference>
<organism evidence="1 2">
    <name type="scientific">Cellulomonas alba</name>
    <dbReference type="NCBI Taxonomy" id="3053467"/>
    <lineage>
        <taxon>Bacteria</taxon>
        <taxon>Bacillati</taxon>
        <taxon>Actinomycetota</taxon>
        <taxon>Actinomycetes</taxon>
        <taxon>Micrococcales</taxon>
        <taxon>Cellulomonadaceae</taxon>
        <taxon>Cellulomonas</taxon>
    </lineage>
</organism>
<comment type="caution">
    <text evidence="1">The sequence shown here is derived from an EMBL/GenBank/DDBJ whole genome shotgun (WGS) entry which is preliminary data.</text>
</comment>
<dbReference type="Proteomes" id="UP001529338">
    <property type="component" value="Unassembled WGS sequence"/>
</dbReference>
<evidence type="ECO:0008006" key="3">
    <source>
        <dbReference type="Google" id="ProtNLM"/>
    </source>
</evidence>
<name>A0ABT7SI29_9CELL</name>
<evidence type="ECO:0000313" key="2">
    <source>
        <dbReference type="Proteomes" id="UP001529338"/>
    </source>
</evidence>
<evidence type="ECO:0000313" key="1">
    <source>
        <dbReference type="EMBL" id="MDM7855796.1"/>
    </source>
</evidence>
<protein>
    <recommendedName>
        <fullName evidence="3">DUF427 domain-containing protein</fullName>
    </recommendedName>
</protein>
<gene>
    <name evidence="1" type="ORF">QRT04_12725</name>
</gene>